<dbReference type="InterPro" id="IPR029058">
    <property type="entry name" value="AB_hydrolase_fold"/>
</dbReference>
<evidence type="ECO:0000256" key="1">
    <source>
        <dbReference type="SAM" id="MobiDB-lite"/>
    </source>
</evidence>
<sequence length="230" mass="25004">MDVAFLPGIASGGPEAWRHLVRYLESAVPDFDAKRARFHDFREANGGFADHADWAVEGASATRPVHVIAHSFGGNGALLAAQHYPERIASLTLFEPAALALTRHTPATEAHIAQVGPIFACRADLDCTDAELGYRLLTALGGRMHREDPLTDAVGRTMRQAGAPWEAPLDRKWTMHVPTLVITGGWDDIYEDVARHLESRGATHLVVPGAEHRPQDLPPAHRATAAHIMS</sequence>
<evidence type="ECO:0000313" key="4">
    <source>
        <dbReference type="Proteomes" id="UP001172708"/>
    </source>
</evidence>
<dbReference type="GO" id="GO:0016787">
    <property type="term" value="F:hydrolase activity"/>
    <property type="evidence" value="ECO:0007669"/>
    <property type="project" value="UniProtKB-KW"/>
</dbReference>
<evidence type="ECO:0000313" key="3">
    <source>
        <dbReference type="EMBL" id="MDN4479743.1"/>
    </source>
</evidence>
<organism evidence="3 4">
    <name type="scientific">Demequina muriae</name>
    <dbReference type="NCBI Taxonomy" id="3051664"/>
    <lineage>
        <taxon>Bacteria</taxon>
        <taxon>Bacillati</taxon>
        <taxon>Actinomycetota</taxon>
        <taxon>Actinomycetes</taxon>
        <taxon>Micrococcales</taxon>
        <taxon>Demequinaceae</taxon>
        <taxon>Demequina</taxon>
    </lineage>
</organism>
<accession>A0ABT8GE82</accession>
<feature type="domain" description="AB hydrolase-1" evidence="2">
    <location>
        <begin position="47"/>
        <end position="101"/>
    </location>
</feature>
<name>A0ABT8GE82_9MICO</name>
<keyword evidence="4" id="KW-1185">Reference proteome</keyword>
<gene>
    <name evidence="3" type="ORF">QQX02_02220</name>
</gene>
<dbReference type="Gene3D" id="3.40.50.1820">
    <property type="entry name" value="alpha/beta hydrolase"/>
    <property type="match status" value="1"/>
</dbReference>
<feature type="region of interest" description="Disordered" evidence="1">
    <location>
        <begin position="210"/>
        <end position="230"/>
    </location>
</feature>
<keyword evidence="3" id="KW-0378">Hydrolase</keyword>
<reference evidence="3" key="1">
    <citation type="submission" date="2023-06" db="EMBL/GenBank/DDBJ databases">
        <title>Egi l300058.</title>
        <authorList>
            <person name="Gao L."/>
            <person name="Fang B.-Z."/>
            <person name="Li W.-J."/>
        </authorList>
    </citation>
    <scope>NUCLEOTIDE SEQUENCE</scope>
    <source>
        <strain evidence="3">EGI L300058</strain>
    </source>
</reference>
<comment type="caution">
    <text evidence="3">The sequence shown here is derived from an EMBL/GenBank/DDBJ whole genome shotgun (WGS) entry which is preliminary data.</text>
</comment>
<protein>
    <submittedName>
        <fullName evidence="3">Alpha/beta hydrolase</fullName>
    </submittedName>
</protein>
<dbReference type="InterPro" id="IPR000073">
    <property type="entry name" value="AB_hydrolase_1"/>
</dbReference>
<evidence type="ECO:0000259" key="2">
    <source>
        <dbReference type="Pfam" id="PF00561"/>
    </source>
</evidence>
<proteinExistence type="predicted"/>
<dbReference type="RefSeq" id="WP_301140940.1">
    <property type="nucleotide sequence ID" value="NZ_JAUHQA010000001.1"/>
</dbReference>
<dbReference type="SUPFAM" id="SSF53474">
    <property type="entry name" value="alpha/beta-Hydrolases"/>
    <property type="match status" value="1"/>
</dbReference>
<dbReference type="Pfam" id="PF00561">
    <property type="entry name" value="Abhydrolase_1"/>
    <property type="match status" value="1"/>
</dbReference>
<dbReference type="Proteomes" id="UP001172708">
    <property type="component" value="Unassembled WGS sequence"/>
</dbReference>
<dbReference type="EMBL" id="JAUHQA010000001">
    <property type="protein sequence ID" value="MDN4479743.1"/>
    <property type="molecule type" value="Genomic_DNA"/>
</dbReference>